<dbReference type="InterPro" id="IPR050204">
    <property type="entry name" value="AraC_XylS_family_regulators"/>
</dbReference>
<gene>
    <name evidence="5" type="ordered locus">Plav_2709</name>
</gene>
<dbReference type="GO" id="GO:0003700">
    <property type="term" value="F:DNA-binding transcription factor activity"/>
    <property type="evidence" value="ECO:0007669"/>
    <property type="project" value="InterPro"/>
</dbReference>
<keyword evidence="2" id="KW-0238">DNA-binding</keyword>
<evidence type="ECO:0000313" key="5">
    <source>
        <dbReference type="EMBL" id="ABS64317.1"/>
    </source>
</evidence>
<dbReference type="SUPFAM" id="SSF46689">
    <property type="entry name" value="Homeodomain-like"/>
    <property type="match status" value="1"/>
</dbReference>
<dbReference type="eggNOG" id="COG2207">
    <property type="taxonomic scope" value="Bacteria"/>
</dbReference>
<dbReference type="Proteomes" id="UP000006377">
    <property type="component" value="Chromosome"/>
</dbReference>
<dbReference type="PANTHER" id="PTHR46796">
    <property type="entry name" value="HTH-TYPE TRANSCRIPTIONAL ACTIVATOR RHAS-RELATED"/>
    <property type="match status" value="1"/>
</dbReference>
<proteinExistence type="predicted"/>
<evidence type="ECO:0000256" key="2">
    <source>
        <dbReference type="ARBA" id="ARBA00023125"/>
    </source>
</evidence>
<dbReference type="STRING" id="402881.Plav_2709"/>
<dbReference type="EMBL" id="CP000774">
    <property type="protein sequence ID" value="ABS64317.1"/>
    <property type="molecule type" value="Genomic_DNA"/>
</dbReference>
<dbReference type="SMART" id="SM00342">
    <property type="entry name" value="HTH_ARAC"/>
    <property type="match status" value="1"/>
</dbReference>
<reference evidence="5 6" key="1">
    <citation type="journal article" date="2011" name="Stand. Genomic Sci.">
        <title>Complete genome sequence of Parvibaculum lavamentivorans type strain (DS-1(T)).</title>
        <authorList>
            <person name="Schleheck D."/>
            <person name="Weiss M."/>
            <person name="Pitluck S."/>
            <person name="Bruce D."/>
            <person name="Land M.L."/>
            <person name="Han S."/>
            <person name="Saunders E."/>
            <person name="Tapia R."/>
            <person name="Detter C."/>
            <person name="Brettin T."/>
            <person name="Han J."/>
            <person name="Woyke T."/>
            <person name="Goodwin L."/>
            <person name="Pennacchio L."/>
            <person name="Nolan M."/>
            <person name="Cook A.M."/>
            <person name="Kjelleberg S."/>
            <person name="Thomas T."/>
        </authorList>
    </citation>
    <scope>NUCLEOTIDE SEQUENCE [LARGE SCALE GENOMIC DNA]</scope>
    <source>
        <strain evidence="6">DS-1 / DSM 13023 / NCIMB 13966</strain>
    </source>
</reference>
<dbReference type="InterPro" id="IPR018060">
    <property type="entry name" value="HTH_AraC"/>
</dbReference>
<dbReference type="GO" id="GO:0043565">
    <property type="term" value="F:sequence-specific DNA binding"/>
    <property type="evidence" value="ECO:0007669"/>
    <property type="project" value="InterPro"/>
</dbReference>
<keyword evidence="3" id="KW-0804">Transcription</keyword>
<dbReference type="KEGG" id="pla:Plav_2709"/>
<name>A7HWN4_PARL1</name>
<dbReference type="AlphaFoldDB" id="A7HWN4"/>
<keyword evidence="6" id="KW-1185">Reference proteome</keyword>
<evidence type="ECO:0000256" key="1">
    <source>
        <dbReference type="ARBA" id="ARBA00023015"/>
    </source>
</evidence>
<dbReference type="HOGENOM" id="CLU_073078_1_0_5"/>
<accession>A7HWN4</accession>
<protein>
    <submittedName>
        <fullName evidence="5">Helix-turn-helix-domain containing protein AraC type</fullName>
    </submittedName>
</protein>
<sequence>MWAGRFEFGDGWAVYRGPADANTAHRHAAIQIAVAREGMVGVRCGDVTTRARTVIIPSMVRHELLSQATSVTAFYLEAEGLPGRALRTLCPGDQAMPAPPAIDGLLGESDPPEAMEGLSALLAVRETGPIDPRLSSALACLRHGPGAPGAVGKAAKAAGISAPRLRELARAELGVALSQWLLWQKLARASHAIADGAGLAEAAATGGFADQAHFARTMRRMFGVTPRIAADLLA</sequence>
<dbReference type="InterPro" id="IPR009057">
    <property type="entry name" value="Homeodomain-like_sf"/>
</dbReference>
<keyword evidence="1" id="KW-0805">Transcription regulation</keyword>
<evidence type="ECO:0000256" key="3">
    <source>
        <dbReference type="ARBA" id="ARBA00023163"/>
    </source>
</evidence>
<organism evidence="5 6">
    <name type="scientific">Parvibaculum lavamentivorans (strain DS-1 / DSM 13023 / NCIMB 13966)</name>
    <dbReference type="NCBI Taxonomy" id="402881"/>
    <lineage>
        <taxon>Bacteria</taxon>
        <taxon>Pseudomonadati</taxon>
        <taxon>Pseudomonadota</taxon>
        <taxon>Alphaproteobacteria</taxon>
        <taxon>Hyphomicrobiales</taxon>
        <taxon>Parvibaculaceae</taxon>
        <taxon>Parvibaculum</taxon>
    </lineage>
</organism>
<dbReference type="PROSITE" id="PS01124">
    <property type="entry name" value="HTH_ARAC_FAMILY_2"/>
    <property type="match status" value="1"/>
</dbReference>
<feature type="domain" description="HTH araC/xylS-type" evidence="4">
    <location>
        <begin position="135"/>
        <end position="232"/>
    </location>
</feature>
<dbReference type="Pfam" id="PF12833">
    <property type="entry name" value="HTH_18"/>
    <property type="match status" value="1"/>
</dbReference>
<evidence type="ECO:0000259" key="4">
    <source>
        <dbReference type="PROSITE" id="PS01124"/>
    </source>
</evidence>
<dbReference type="Gene3D" id="1.10.10.60">
    <property type="entry name" value="Homeodomain-like"/>
    <property type="match status" value="1"/>
</dbReference>
<evidence type="ECO:0000313" key="6">
    <source>
        <dbReference type="Proteomes" id="UP000006377"/>
    </source>
</evidence>